<protein>
    <submittedName>
        <fullName evidence="11">Protein C2-DOMAIN ABA-RELATED</fullName>
    </submittedName>
</protein>
<evidence type="ECO:0000256" key="5">
    <source>
        <dbReference type="ARBA" id="ARBA00022723"/>
    </source>
</evidence>
<dbReference type="InterPro" id="IPR044562">
    <property type="entry name" value="CAR1-11"/>
</dbReference>
<evidence type="ECO:0000259" key="10">
    <source>
        <dbReference type="PROSITE" id="PS50004"/>
    </source>
</evidence>
<evidence type="ECO:0000313" key="12">
    <source>
        <dbReference type="Proteomes" id="UP001153069"/>
    </source>
</evidence>
<proteinExistence type="inferred from homology"/>
<dbReference type="Proteomes" id="UP001153069">
    <property type="component" value="Unassembled WGS sequence"/>
</dbReference>
<comment type="caution">
    <text evidence="11">The sequence shown here is derived from an EMBL/GenBank/DDBJ whole genome shotgun (WGS) entry which is preliminary data.</text>
</comment>
<keyword evidence="7" id="KW-0472">Membrane</keyword>
<dbReference type="SMART" id="SM00239">
    <property type="entry name" value="C2"/>
    <property type="match status" value="1"/>
</dbReference>
<dbReference type="Pfam" id="PF00168">
    <property type="entry name" value="C2"/>
    <property type="match status" value="1"/>
</dbReference>
<evidence type="ECO:0000313" key="11">
    <source>
        <dbReference type="EMBL" id="CAB9497691.1"/>
    </source>
</evidence>
<comment type="similarity">
    <text evidence="9">Belongs to the plant CAR protein family.</text>
</comment>
<dbReference type="SUPFAM" id="SSF49562">
    <property type="entry name" value="C2 domain (Calcium/lipid-binding domain, CaLB)"/>
    <property type="match status" value="1"/>
</dbReference>
<dbReference type="PANTHER" id="PTHR45933:SF5">
    <property type="entry name" value="PROTEIN C2-DOMAIN ABA-RELATED 4"/>
    <property type="match status" value="1"/>
</dbReference>
<gene>
    <name evidence="11" type="ORF">SEMRO_24_G016350.1</name>
</gene>
<evidence type="ECO:0000256" key="8">
    <source>
        <dbReference type="ARBA" id="ARBA00023242"/>
    </source>
</evidence>
<organism evidence="11 12">
    <name type="scientific">Seminavis robusta</name>
    <dbReference type="NCBI Taxonomy" id="568900"/>
    <lineage>
        <taxon>Eukaryota</taxon>
        <taxon>Sar</taxon>
        <taxon>Stramenopiles</taxon>
        <taxon>Ochrophyta</taxon>
        <taxon>Bacillariophyta</taxon>
        <taxon>Bacillariophyceae</taxon>
        <taxon>Bacillariophycidae</taxon>
        <taxon>Naviculales</taxon>
        <taxon>Naviculaceae</taxon>
        <taxon>Seminavis</taxon>
    </lineage>
</organism>
<evidence type="ECO:0000256" key="9">
    <source>
        <dbReference type="ARBA" id="ARBA00024037"/>
    </source>
</evidence>
<dbReference type="GO" id="GO:0005634">
    <property type="term" value="C:nucleus"/>
    <property type="evidence" value="ECO:0007669"/>
    <property type="project" value="UniProtKB-SubCell"/>
</dbReference>
<feature type="domain" description="C2" evidence="10">
    <location>
        <begin position="1"/>
        <end position="117"/>
    </location>
</feature>
<keyword evidence="3" id="KW-1003">Cell membrane</keyword>
<name>A0A9N8D9I4_9STRA</name>
<dbReference type="PANTHER" id="PTHR45933">
    <property type="entry name" value="PROTEIN C2-DOMAIN ABA-RELATED 4"/>
    <property type="match status" value="1"/>
</dbReference>
<accession>A0A9N8D9I4</accession>
<evidence type="ECO:0000256" key="6">
    <source>
        <dbReference type="ARBA" id="ARBA00022837"/>
    </source>
</evidence>
<dbReference type="AlphaFoldDB" id="A0A9N8D9I4"/>
<dbReference type="InterPro" id="IPR035892">
    <property type="entry name" value="C2_domain_sf"/>
</dbReference>
<evidence type="ECO:0000256" key="2">
    <source>
        <dbReference type="ARBA" id="ARBA00004236"/>
    </source>
</evidence>
<dbReference type="OrthoDB" id="73919at2759"/>
<dbReference type="GO" id="GO:0046872">
    <property type="term" value="F:metal ion binding"/>
    <property type="evidence" value="ECO:0007669"/>
    <property type="project" value="UniProtKB-KW"/>
</dbReference>
<keyword evidence="4" id="KW-0938">Abscisic acid signaling pathway</keyword>
<sequence length="179" mass="19582">MSMDQMEADLNILIEISSGRGLLIGDVKSSDPYVVVTMGKFGEVHKTKHISKTLNPEWGPEHKSTFILNVPSFKLVDSDGLTFTVKDYDMLSTDEDLGTVQLSVGDVMTKGSMDIMLERKITPPAESAGKDAGYLTIRIRKATPEDAQSLAKGEKKRLFAIKTGVFDGDGKKGVHDMMV</sequence>
<dbReference type="GO" id="GO:0009738">
    <property type="term" value="P:abscisic acid-activated signaling pathway"/>
    <property type="evidence" value="ECO:0007669"/>
    <property type="project" value="UniProtKB-KW"/>
</dbReference>
<dbReference type="PROSITE" id="PS50004">
    <property type="entry name" value="C2"/>
    <property type="match status" value="1"/>
</dbReference>
<evidence type="ECO:0000256" key="4">
    <source>
        <dbReference type="ARBA" id="ARBA00022682"/>
    </source>
</evidence>
<dbReference type="GO" id="GO:0005886">
    <property type="term" value="C:plasma membrane"/>
    <property type="evidence" value="ECO:0007669"/>
    <property type="project" value="UniProtKB-SubCell"/>
</dbReference>
<keyword evidence="5" id="KW-0479">Metal-binding</keyword>
<dbReference type="EMBL" id="CAICTM010000024">
    <property type="protein sequence ID" value="CAB9497691.1"/>
    <property type="molecule type" value="Genomic_DNA"/>
</dbReference>
<reference evidence="11" key="1">
    <citation type="submission" date="2020-06" db="EMBL/GenBank/DDBJ databases">
        <authorList>
            <consortium name="Plant Systems Biology data submission"/>
        </authorList>
    </citation>
    <scope>NUCLEOTIDE SEQUENCE</scope>
    <source>
        <strain evidence="11">D6</strain>
    </source>
</reference>
<evidence type="ECO:0000256" key="3">
    <source>
        <dbReference type="ARBA" id="ARBA00022475"/>
    </source>
</evidence>
<dbReference type="Gene3D" id="2.60.40.150">
    <property type="entry name" value="C2 domain"/>
    <property type="match status" value="1"/>
</dbReference>
<dbReference type="InterPro" id="IPR000008">
    <property type="entry name" value="C2_dom"/>
</dbReference>
<comment type="subcellular location">
    <subcellularLocation>
        <location evidence="2">Cell membrane</location>
    </subcellularLocation>
    <subcellularLocation>
        <location evidence="1">Nucleus</location>
    </subcellularLocation>
</comment>
<keyword evidence="12" id="KW-1185">Reference proteome</keyword>
<dbReference type="CDD" id="cd00030">
    <property type="entry name" value="C2"/>
    <property type="match status" value="1"/>
</dbReference>
<evidence type="ECO:0000256" key="7">
    <source>
        <dbReference type="ARBA" id="ARBA00023136"/>
    </source>
</evidence>
<keyword evidence="6" id="KW-0106">Calcium</keyword>
<keyword evidence="8" id="KW-0539">Nucleus</keyword>
<evidence type="ECO:0000256" key="1">
    <source>
        <dbReference type="ARBA" id="ARBA00004123"/>
    </source>
</evidence>